<proteinExistence type="predicted"/>
<dbReference type="EMBL" id="JRPF02000002">
    <property type="protein sequence ID" value="TLD79246.1"/>
    <property type="molecule type" value="Genomic_DNA"/>
</dbReference>
<dbReference type="Proteomes" id="UP000029925">
    <property type="component" value="Unassembled WGS sequence"/>
</dbReference>
<dbReference type="PATRIC" id="fig|76936.10.peg.1675"/>
<evidence type="ECO:0000256" key="1">
    <source>
        <dbReference type="SAM" id="Coils"/>
    </source>
</evidence>
<accession>A0A099UHM0</accession>
<dbReference type="EMBL" id="LN907858">
    <property type="protein sequence ID" value="CUU40598.1"/>
    <property type="molecule type" value="Genomic_DNA"/>
</dbReference>
<evidence type="ECO:0000313" key="6">
    <source>
        <dbReference type="Proteomes" id="UP000064525"/>
    </source>
</evidence>
<name>A0A099UHM0_9HELI</name>
<feature type="signal peptide" evidence="2">
    <location>
        <begin position="1"/>
        <end position="22"/>
    </location>
</feature>
<dbReference type="GeneID" id="78151869"/>
<keyword evidence="2" id="KW-0732">Signal</keyword>
<dbReference type="OrthoDB" id="9807335at2"/>
<gene>
    <name evidence="3" type="ORF">BN2458_PEG1715</name>
    <name evidence="4" type="ORF">LS75_002845</name>
</gene>
<evidence type="ECO:0000313" key="5">
    <source>
        <dbReference type="Proteomes" id="UP000029925"/>
    </source>
</evidence>
<protein>
    <submittedName>
        <fullName evidence="3">Minor pilin of type IV secretion complex, VirB5</fullName>
    </submittedName>
</protein>
<sequence length="247" mass="28240">MRNKKLVGAVALWIGLSINANAIPVIDPTNLVQNTITAIQQIASYAKQVSDSVRQIQEFDKHATEFTNETLGLDDLLGDINNISKDINDIYKAKEDMEQFNKEVLSDPQGFFNDKYKKYTDTYNLYDKCSGLKDGALNICLRDRINYAAGIKQHSDYGNIIRRLQKQLDKQIKEFDRASSQKDRENAALAIRATQAEMEKAKALNELDSLEYRNNERIVQEQEDELFLKSLNTTYSVAEKYRNVGLK</sequence>
<evidence type="ECO:0000313" key="4">
    <source>
        <dbReference type="EMBL" id="TLD79246.1"/>
    </source>
</evidence>
<dbReference type="Gene3D" id="1.20.58.430">
    <property type="entry name" value="Type IV secretion system, VirB5-domain"/>
    <property type="match status" value="1"/>
</dbReference>
<feature type="chain" id="PRO_5044540576" evidence="2">
    <location>
        <begin position="23"/>
        <end position="247"/>
    </location>
</feature>
<dbReference type="Proteomes" id="UP000064525">
    <property type="component" value="Chromosome I"/>
</dbReference>
<dbReference type="SUPFAM" id="SSF101082">
    <property type="entry name" value="Typo IV secretion system protein TraC"/>
    <property type="match status" value="1"/>
</dbReference>
<evidence type="ECO:0000313" key="3">
    <source>
        <dbReference type="EMBL" id="CUU40598.1"/>
    </source>
</evidence>
<feature type="coiled-coil region" evidence="1">
    <location>
        <begin position="161"/>
        <end position="213"/>
    </location>
</feature>
<dbReference type="KEGG" id="hty:BN2458_PEG1715"/>
<dbReference type="RefSeq" id="WP_034327736.1">
    <property type="nucleotide sequence ID" value="NZ_CAJTQN010000003.1"/>
</dbReference>
<dbReference type="InterPro" id="IPR023220">
    <property type="entry name" value="T4SS_VirB5-domain"/>
</dbReference>
<evidence type="ECO:0000256" key="2">
    <source>
        <dbReference type="SAM" id="SignalP"/>
    </source>
</evidence>
<reference evidence="6" key="3">
    <citation type="submission" date="2015-11" db="EMBL/GenBank/DDBJ databases">
        <authorList>
            <person name="Anvar S.Y."/>
        </authorList>
    </citation>
    <scope>NUCLEOTIDE SEQUENCE [LARGE SCALE GENOMIC DNA]</scope>
</reference>
<reference evidence="4 5" key="1">
    <citation type="journal article" date="2014" name="Genome Announc.">
        <title>Draft genome sequences of eight enterohepatic helicobacter species isolated from both laboratory and wild rodents.</title>
        <authorList>
            <person name="Sheh A."/>
            <person name="Shen Z."/>
            <person name="Fox J.G."/>
        </authorList>
    </citation>
    <scope>NUCLEOTIDE SEQUENCE [LARGE SCALE GENOMIC DNA]</scope>
    <source>
        <strain evidence="4 5">MIT 98-6810</strain>
    </source>
</reference>
<keyword evidence="1" id="KW-0175">Coiled coil</keyword>
<organism evidence="3 6">
    <name type="scientific">Helicobacter typhlonius</name>
    <dbReference type="NCBI Taxonomy" id="76936"/>
    <lineage>
        <taxon>Bacteria</taxon>
        <taxon>Pseudomonadati</taxon>
        <taxon>Campylobacterota</taxon>
        <taxon>Epsilonproteobacteria</taxon>
        <taxon>Campylobacterales</taxon>
        <taxon>Helicobacteraceae</taxon>
        <taxon>Helicobacter</taxon>
    </lineage>
</organism>
<dbReference type="AlphaFoldDB" id="A0A099UHM0"/>
<keyword evidence="5" id="KW-1185">Reference proteome</keyword>
<dbReference type="STRING" id="76936.BN2458_PEG1715"/>
<reference evidence="3" key="2">
    <citation type="submission" date="2015-11" db="EMBL/GenBank/DDBJ databases">
        <authorList>
            <person name="Zhang Y."/>
            <person name="Guo Z."/>
        </authorList>
    </citation>
    <scope>NUCLEOTIDE SEQUENCE</scope>
    <source>
        <strain evidence="3">1</strain>
    </source>
</reference>